<evidence type="ECO:0000313" key="3">
    <source>
        <dbReference type="Proteomes" id="UP000076935"/>
    </source>
</evidence>
<gene>
    <name evidence="1" type="ORF">AWH48_18985</name>
    <name evidence="2" type="ORF">AWH49_02320</name>
</gene>
<evidence type="ECO:0000313" key="4">
    <source>
        <dbReference type="Proteomes" id="UP000077271"/>
    </source>
</evidence>
<dbReference type="Proteomes" id="UP000076935">
    <property type="component" value="Unassembled WGS sequence"/>
</dbReference>
<sequence length="99" mass="12228">MIHSLNEISYVKDVFEICGQWEIMVGKKKIKFRLKKDVDQKYVFETDHIYYLNREQFAKERMKFNRFDTEEEAKEQIMHYFENELASATQGFWIKNRLY</sequence>
<dbReference type="EMBL" id="LQWZ01000014">
    <property type="protein sequence ID" value="OAH57371.1"/>
    <property type="molecule type" value="Genomic_DNA"/>
</dbReference>
<dbReference type="EMBL" id="LQWY01000023">
    <property type="protein sequence ID" value="OAH61141.1"/>
    <property type="molecule type" value="Genomic_DNA"/>
</dbReference>
<evidence type="ECO:0000313" key="1">
    <source>
        <dbReference type="EMBL" id="OAH57371.1"/>
    </source>
</evidence>
<dbReference type="Proteomes" id="UP000077271">
    <property type="component" value="Unassembled WGS sequence"/>
</dbReference>
<dbReference type="AlphaFoldDB" id="A0A177KXU2"/>
<dbReference type="OrthoDB" id="9865842at2"/>
<comment type="caution">
    <text evidence="1">The sequence shown here is derived from an EMBL/GenBank/DDBJ whole genome shotgun (WGS) entry which is preliminary data.</text>
</comment>
<keyword evidence="3" id="KW-1185">Reference proteome</keyword>
<accession>A0A177KXU2</accession>
<dbReference type="STRING" id="29332.AWH48_18985"/>
<organism evidence="1 4">
    <name type="scientific">Domibacillus aminovorans</name>
    <dbReference type="NCBI Taxonomy" id="29332"/>
    <lineage>
        <taxon>Bacteria</taxon>
        <taxon>Bacillati</taxon>
        <taxon>Bacillota</taxon>
        <taxon>Bacilli</taxon>
        <taxon>Bacillales</taxon>
        <taxon>Bacillaceae</taxon>
        <taxon>Domibacillus</taxon>
    </lineage>
</organism>
<protein>
    <submittedName>
        <fullName evidence="1">Uncharacterized protein</fullName>
    </submittedName>
</protein>
<dbReference type="RefSeq" id="WP_018395298.1">
    <property type="nucleotide sequence ID" value="NZ_JBCNAN010000040.1"/>
</dbReference>
<proteinExistence type="predicted"/>
<reference evidence="3 4" key="1">
    <citation type="submission" date="2016-01" db="EMBL/GenBank/DDBJ databases">
        <title>Investigation of taxonomic status of Bacillus aminovorans.</title>
        <authorList>
            <person name="Verma A."/>
            <person name="Pal Y."/>
            <person name="Krishnamurthi S."/>
        </authorList>
    </citation>
    <scope>NUCLEOTIDE SEQUENCE [LARGE SCALE GENOMIC DNA]</scope>
    <source>
        <strain evidence="2 3">DSM 1314</strain>
        <strain evidence="1 4">DSM 4337</strain>
    </source>
</reference>
<evidence type="ECO:0000313" key="2">
    <source>
        <dbReference type="EMBL" id="OAH61141.1"/>
    </source>
</evidence>
<name>A0A177KXU2_9BACI</name>